<evidence type="ECO:0000313" key="2">
    <source>
        <dbReference type="Proteomes" id="UP001234178"/>
    </source>
</evidence>
<sequence length="264" mass="29432">MQWNQVSYGRKPIEVDAATCRRMRDSRQCRGKAKDITGPNSFALEGHPFMETSWLRTATEKMTNCRLEEVTLQSECPNSTITSPLDDIPGAINGSFKHNLVTLIWDDSWKEAKPCELRVIEKGMGVNSVCGGGNLTTYHPVLGMDRVVVAVREVAKGTDLVEIRPHNAGAVTKMTLSELTRAEITSHTQYIRDFAMDISNHLARKGGQAAWIPDPDEEDILYCTDYSSTMEEFGYVAAFPDDEEDLLNCADNPDDDEVMYDADA</sequence>
<name>A0ABR0AGU9_9CRUS</name>
<protein>
    <submittedName>
        <fullName evidence="1">Uncharacterized protein</fullName>
    </submittedName>
</protein>
<dbReference type="EMBL" id="JAOYFB010000037">
    <property type="protein sequence ID" value="KAK4024360.1"/>
    <property type="molecule type" value="Genomic_DNA"/>
</dbReference>
<dbReference type="Proteomes" id="UP001234178">
    <property type="component" value="Unassembled WGS sequence"/>
</dbReference>
<accession>A0ABR0AGU9</accession>
<gene>
    <name evidence="1" type="ORF">OUZ56_009782</name>
</gene>
<proteinExistence type="predicted"/>
<keyword evidence="2" id="KW-1185">Reference proteome</keyword>
<comment type="caution">
    <text evidence="1">The sequence shown here is derived from an EMBL/GenBank/DDBJ whole genome shotgun (WGS) entry which is preliminary data.</text>
</comment>
<evidence type="ECO:0000313" key="1">
    <source>
        <dbReference type="EMBL" id="KAK4024360.1"/>
    </source>
</evidence>
<organism evidence="1 2">
    <name type="scientific">Daphnia magna</name>
    <dbReference type="NCBI Taxonomy" id="35525"/>
    <lineage>
        <taxon>Eukaryota</taxon>
        <taxon>Metazoa</taxon>
        <taxon>Ecdysozoa</taxon>
        <taxon>Arthropoda</taxon>
        <taxon>Crustacea</taxon>
        <taxon>Branchiopoda</taxon>
        <taxon>Diplostraca</taxon>
        <taxon>Cladocera</taxon>
        <taxon>Anomopoda</taxon>
        <taxon>Daphniidae</taxon>
        <taxon>Daphnia</taxon>
    </lineage>
</organism>
<reference evidence="1 2" key="1">
    <citation type="journal article" date="2023" name="Nucleic Acids Res.">
        <title>The hologenome of Daphnia magna reveals possible DNA methylation and microbiome-mediated evolution of the host genome.</title>
        <authorList>
            <person name="Chaturvedi A."/>
            <person name="Li X."/>
            <person name="Dhandapani V."/>
            <person name="Marshall H."/>
            <person name="Kissane S."/>
            <person name="Cuenca-Cambronero M."/>
            <person name="Asole G."/>
            <person name="Calvet F."/>
            <person name="Ruiz-Romero M."/>
            <person name="Marangio P."/>
            <person name="Guigo R."/>
            <person name="Rago D."/>
            <person name="Mirbahai L."/>
            <person name="Eastwood N."/>
            <person name="Colbourne J.K."/>
            <person name="Zhou J."/>
            <person name="Mallon E."/>
            <person name="Orsini L."/>
        </authorList>
    </citation>
    <scope>NUCLEOTIDE SEQUENCE [LARGE SCALE GENOMIC DNA]</scope>
    <source>
        <strain evidence="1">LRV0_1</strain>
    </source>
</reference>